<dbReference type="CDD" id="cd02440">
    <property type="entry name" value="AdoMet_MTases"/>
    <property type="match status" value="1"/>
</dbReference>
<dbReference type="PANTHER" id="PTHR45875:SF1">
    <property type="entry name" value="METHYLTRANSFERASE N6AMT1"/>
    <property type="match status" value="1"/>
</dbReference>
<protein>
    <submittedName>
        <fullName evidence="5">HemK methyltransferase family member 2</fullName>
    </submittedName>
</protein>
<evidence type="ECO:0000256" key="3">
    <source>
        <dbReference type="ARBA" id="ARBA00022679"/>
    </source>
</evidence>
<keyword evidence="2 5" id="KW-0489">Methyltransferase</keyword>
<evidence type="ECO:0000313" key="5">
    <source>
        <dbReference type="EMBL" id="OMJ10808.1"/>
    </source>
</evidence>
<comment type="similarity">
    <text evidence="1">Belongs to the eukaryotic/archaeal PrmC-related family.</text>
</comment>
<keyword evidence="4" id="KW-0949">S-adenosyl-L-methionine</keyword>
<dbReference type="Proteomes" id="UP000187283">
    <property type="component" value="Unassembled WGS sequence"/>
</dbReference>
<dbReference type="GO" id="GO:0008757">
    <property type="term" value="F:S-adenosylmethionine-dependent methyltransferase activity"/>
    <property type="evidence" value="ECO:0007669"/>
    <property type="project" value="TreeGrafter"/>
</dbReference>
<keyword evidence="6" id="KW-1185">Reference proteome</keyword>
<gene>
    <name evidence="5" type="ORF">AYI70_g10094</name>
</gene>
<evidence type="ECO:0000313" key="6">
    <source>
        <dbReference type="Proteomes" id="UP000187283"/>
    </source>
</evidence>
<sequence length="245" mass="26938">MGVTTPYTSHLRQPEFRSVYEPSEDTFLLLDALEADQSLLVKLNPLSVLEIGVGSGIVLSFIDAVLGHPKSTAYFGTDMNPACLKSLGRTFAANNESKLAEPVLTNLAGGFRPCMFDLIVFNPPYVVSDLDEVGDAFYLAYSGGKDGRLVIDEFLFDRLEKLGIIPLDQQAIADSVPNSDLGSSALTTIDERAVKVAIYLVVIEQNKPLELMQLMSKKYGFTCCNVMSRKCGPEQLSILRFLLYH</sequence>
<evidence type="ECO:0000256" key="4">
    <source>
        <dbReference type="ARBA" id="ARBA00022691"/>
    </source>
</evidence>
<comment type="caution">
    <text evidence="5">The sequence shown here is derived from an EMBL/GenBank/DDBJ whole genome shotgun (WGS) entry which is preliminary data.</text>
</comment>
<dbReference type="AlphaFoldDB" id="A0A1R1X877"/>
<dbReference type="GO" id="GO:0035657">
    <property type="term" value="C:eRF1 methyltransferase complex"/>
    <property type="evidence" value="ECO:0007669"/>
    <property type="project" value="TreeGrafter"/>
</dbReference>
<dbReference type="EMBL" id="LSSN01004833">
    <property type="protein sequence ID" value="OMJ10808.1"/>
    <property type="molecule type" value="Genomic_DNA"/>
</dbReference>
<keyword evidence="3 5" id="KW-0808">Transferase</keyword>
<evidence type="ECO:0000256" key="2">
    <source>
        <dbReference type="ARBA" id="ARBA00022603"/>
    </source>
</evidence>
<dbReference type="InterPro" id="IPR002052">
    <property type="entry name" value="DNA_methylase_N6_adenine_CS"/>
</dbReference>
<dbReference type="SUPFAM" id="SSF53335">
    <property type="entry name" value="S-adenosyl-L-methionine-dependent methyltransferases"/>
    <property type="match status" value="1"/>
</dbReference>
<name>A0A1R1X877_9FUNG</name>
<dbReference type="GO" id="GO:0032259">
    <property type="term" value="P:methylation"/>
    <property type="evidence" value="ECO:0007669"/>
    <property type="project" value="UniProtKB-KW"/>
</dbReference>
<dbReference type="InterPro" id="IPR052190">
    <property type="entry name" value="Euk-Arch_PrmC-MTase"/>
</dbReference>
<reference evidence="5 6" key="1">
    <citation type="submission" date="2017-01" db="EMBL/GenBank/DDBJ databases">
        <authorList>
            <person name="Mah S.A."/>
            <person name="Swanson W.J."/>
            <person name="Moy G.W."/>
            <person name="Vacquier V.D."/>
        </authorList>
    </citation>
    <scope>NUCLEOTIDE SEQUENCE [LARGE SCALE GENOMIC DNA]</scope>
    <source>
        <strain evidence="5 6">GSMNP</strain>
    </source>
</reference>
<dbReference type="InterPro" id="IPR029063">
    <property type="entry name" value="SAM-dependent_MTases_sf"/>
</dbReference>
<proteinExistence type="inferred from homology"/>
<dbReference type="GO" id="GO:0008276">
    <property type="term" value="F:protein methyltransferase activity"/>
    <property type="evidence" value="ECO:0007669"/>
    <property type="project" value="TreeGrafter"/>
</dbReference>
<evidence type="ECO:0000256" key="1">
    <source>
        <dbReference type="ARBA" id="ARBA00006149"/>
    </source>
</evidence>
<organism evidence="5 6">
    <name type="scientific">Smittium culicis</name>
    <dbReference type="NCBI Taxonomy" id="133412"/>
    <lineage>
        <taxon>Eukaryota</taxon>
        <taxon>Fungi</taxon>
        <taxon>Fungi incertae sedis</taxon>
        <taxon>Zoopagomycota</taxon>
        <taxon>Kickxellomycotina</taxon>
        <taxon>Harpellomycetes</taxon>
        <taxon>Harpellales</taxon>
        <taxon>Legeriomycetaceae</taxon>
        <taxon>Smittium</taxon>
    </lineage>
</organism>
<dbReference type="Gene3D" id="3.40.50.150">
    <property type="entry name" value="Vaccinia Virus protein VP39"/>
    <property type="match status" value="1"/>
</dbReference>
<accession>A0A1R1X877</accession>
<dbReference type="OrthoDB" id="406152at2759"/>
<dbReference type="GO" id="GO:0003676">
    <property type="term" value="F:nucleic acid binding"/>
    <property type="evidence" value="ECO:0007669"/>
    <property type="project" value="InterPro"/>
</dbReference>
<dbReference type="PROSITE" id="PS00092">
    <property type="entry name" value="N6_MTASE"/>
    <property type="match status" value="1"/>
</dbReference>
<dbReference type="STRING" id="133412.A0A1R1X877"/>
<dbReference type="PANTHER" id="PTHR45875">
    <property type="entry name" value="METHYLTRANSFERASE N6AMT1"/>
    <property type="match status" value="1"/>
</dbReference>